<dbReference type="VEuPathDB" id="FungiDB:CH63R_14451"/>
<feature type="region of interest" description="Disordered" evidence="1">
    <location>
        <begin position="66"/>
        <end position="89"/>
    </location>
</feature>
<dbReference type="Proteomes" id="UP000092177">
    <property type="component" value="Chromosome 11"/>
</dbReference>
<organism evidence="2 3">
    <name type="scientific">Colletotrichum higginsianum (strain IMI 349063)</name>
    <name type="common">Crucifer anthracnose fungus</name>
    <dbReference type="NCBI Taxonomy" id="759273"/>
    <lineage>
        <taxon>Eukaryota</taxon>
        <taxon>Fungi</taxon>
        <taxon>Dikarya</taxon>
        <taxon>Ascomycota</taxon>
        <taxon>Pezizomycotina</taxon>
        <taxon>Sordariomycetes</taxon>
        <taxon>Hypocreomycetidae</taxon>
        <taxon>Glomerellales</taxon>
        <taxon>Glomerellaceae</taxon>
        <taxon>Colletotrichum</taxon>
        <taxon>Colletotrichum destructivum species complex</taxon>
    </lineage>
</organism>
<protein>
    <submittedName>
        <fullName evidence="2">Uncharacterized protein</fullName>
    </submittedName>
</protein>
<gene>
    <name evidence="2" type="ORF">CH63R_14451</name>
</gene>
<evidence type="ECO:0000313" key="2">
    <source>
        <dbReference type="EMBL" id="OBR02150.1"/>
    </source>
</evidence>
<name>A0A1B7XQV9_COLHI</name>
<sequence>MQVTNRHQYDAYFATDDLPAWYDKLDKKDKKLGLLLVFISTDDACRAGWKVHPFDDKQKVGAEALQLASPRQRDDDDSSDEEFGVPAEK</sequence>
<accession>A0A1B7XQV9</accession>
<dbReference type="RefSeq" id="XP_018150668.1">
    <property type="nucleotide sequence ID" value="XM_018309425.1"/>
</dbReference>
<proteinExistence type="predicted"/>
<reference evidence="3" key="1">
    <citation type="journal article" date="2017" name="BMC Genomics">
        <title>Gapless genome assembly of Colletotrichum higginsianum reveals chromosome structure and association of transposable elements with secondary metabolite gene clusters.</title>
        <authorList>
            <person name="Dallery J.-F."/>
            <person name="Lapalu N."/>
            <person name="Zampounis A."/>
            <person name="Pigne S."/>
            <person name="Luyten I."/>
            <person name="Amselem J."/>
            <person name="Wittenberg A.H.J."/>
            <person name="Zhou S."/>
            <person name="de Queiroz M.V."/>
            <person name="Robin G.P."/>
            <person name="Auger A."/>
            <person name="Hainaut M."/>
            <person name="Henrissat B."/>
            <person name="Kim K.-T."/>
            <person name="Lee Y.-H."/>
            <person name="Lespinet O."/>
            <person name="Schwartz D.C."/>
            <person name="Thon M.R."/>
            <person name="O'Connell R.J."/>
        </authorList>
    </citation>
    <scope>NUCLEOTIDE SEQUENCE [LARGE SCALE GENOMIC DNA]</scope>
    <source>
        <strain evidence="3">IMI 349063</strain>
    </source>
</reference>
<evidence type="ECO:0000313" key="3">
    <source>
        <dbReference type="Proteomes" id="UP000092177"/>
    </source>
</evidence>
<dbReference type="GeneID" id="28873532"/>
<evidence type="ECO:0000256" key="1">
    <source>
        <dbReference type="SAM" id="MobiDB-lite"/>
    </source>
</evidence>
<dbReference type="KEGG" id="chig:CH63R_14451"/>
<comment type="caution">
    <text evidence="2">The sequence shown here is derived from an EMBL/GenBank/DDBJ whole genome shotgun (WGS) entry which is preliminary data.</text>
</comment>
<dbReference type="EMBL" id="LTAN01000011">
    <property type="protein sequence ID" value="OBR02150.1"/>
    <property type="molecule type" value="Genomic_DNA"/>
</dbReference>
<dbReference type="AlphaFoldDB" id="A0A1B7XQV9"/>
<keyword evidence="3" id="KW-1185">Reference proteome</keyword>